<reference evidence="3" key="1">
    <citation type="submission" date="2020-06" db="EMBL/GenBank/DDBJ databases">
        <authorList>
            <consortium name="Plant Systems Biology data submission"/>
        </authorList>
    </citation>
    <scope>NUCLEOTIDE SEQUENCE</scope>
    <source>
        <strain evidence="3">D6</strain>
    </source>
</reference>
<name>A0A9N8EMH4_9STRA</name>
<feature type="signal peptide" evidence="2">
    <location>
        <begin position="1"/>
        <end position="17"/>
    </location>
</feature>
<evidence type="ECO:0000256" key="2">
    <source>
        <dbReference type="SAM" id="SignalP"/>
    </source>
</evidence>
<proteinExistence type="predicted"/>
<accession>A0A9N8EMH4</accession>
<dbReference type="Proteomes" id="UP001153069">
    <property type="component" value="Unassembled WGS sequence"/>
</dbReference>
<organism evidence="3 4">
    <name type="scientific">Seminavis robusta</name>
    <dbReference type="NCBI Taxonomy" id="568900"/>
    <lineage>
        <taxon>Eukaryota</taxon>
        <taxon>Sar</taxon>
        <taxon>Stramenopiles</taxon>
        <taxon>Ochrophyta</taxon>
        <taxon>Bacillariophyta</taxon>
        <taxon>Bacillariophyceae</taxon>
        <taxon>Bacillariophycidae</taxon>
        <taxon>Naviculales</taxon>
        <taxon>Naviculaceae</taxon>
        <taxon>Seminavis</taxon>
    </lineage>
</organism>
<comment type="caution">
    <text evidence="3">The sequence shown here is derived from an EMBL/GenBank/DDBJ whole genome shotgun (WGS) entry which is preliminary data.</text>
</comment>
<sequence length="370" mass="42051">MMKLLATTFFLAVQVYAQPGPKTESQKKQERFYMCIRSIEKANKDGNDLLTRSEYQPFIKQLSVEMFDDSILYDDELPRDLGQLYKYLILESGAGEDDNAINIYGASTMKLAFISQDRTNQLKTVCQIVMKGLAKLGPQTHAPVQMAVEFLTEEESEEEEEDDSSEEEEDDSSVEEEEDDMDTAMVSVHSSFVLYNNQSLAEDDLDIGQDSVLYASFVDFVRDLMDTVCDIGIPCPENKTQSWNSTHSRRLCGDWDRLRRKLCGGLDRRRLGGIIDSADLYEVKVMECPDEYKQNGDHEDFPQCHTIYSLYDVLVEKPTDVEFKAVEENYLAVTDQGIADGMLQDSLQQIDPNTPFQVIGPGKNRHPKEA</sequence>
<gene>
    <name evidence="3" type="ORF">SEMRO_1545_G281270.1</name>
</gene>
<protein>
    <submittedName>
        <fullName evidence="3">Uncharacterized protein</fullName>
    </submittedName>
</protein>
<dbReference type="AlphaFoldDB" id="A0A9N8EMH4"/>
<keyword evidence="4" id="KW-1185">Reference proteome</keyword>
<feature type="region of interest" description="Disordered" evidence="1">
    <location>
        <begin position="152"/>
        <end position="182"/>
    </location>
</feature>
<evidence type="ECO:0000313" key="4">
    <source>
        <dbReference type="Proteomes" id="UP001153069"/>
    </source>
</evidence>
<evidence type="ECO:0000313" key="3">
    <source>
        <dbReference type="EMBL" id="CAB9524497.1"/>
    </source>
</evidence>
<feature type="chain" id="PRO_5040480871" evidence="2">
    <location>
        <begin position="18"/>
        <end position="370"/>
    </location>
</feature>
<evidence type="ECO:0000256" key="1">
    <source>
        <dbReference type="SAM" id="MobiDB-lite"/>
    </source>
</evidence>
<dbReference type="EMBL" id="CAICTM010001543">
    <property type="protein sequence ID" value="CAB9524497.1"/>
    <property type="molecule type" value="Genomic_DNA"/>
</dbReference>
<keyword evidence="2" id="KW-0732">Signal</keyword>